<evidence type="ECO:0000313" key="2">
    <source>
        <dbReference type="EMBL" id="KZL75931.1"/>
    </source>
</evidence>
<sequence>MDYEKGKSFEAASYGPPPYLDNHQNVPAYQNPRFNHMTTDSRTLVGATTRFPPTFSCYAQWKWKQVYSLGPSSDEKMFTVSFDTKLFSKKQSLFLHNGPSDKAPIIATASRKALGWHDRATITLHRKNGDEQEIALERPEDASWTKSEVRAFRIELRKGVVEEFQWRTSHGDEIKALAGHSYGWKLVRMARPQHGQQSFGYTSDGQEVVAVLAHNMSWSVTKGYNFGFLGTGLTGTLGEDWETAAALSGFWLWHLSVTRAGANSSSAAAGASAAAAAS</sequence>
<protein>
    <submittedName>
        <fullName evidence="2">Uncharacterized protein</fullName>
    </submittedName>
</protein>
<accession>A0A166WRX1</accession>
<reference evidence="2 3" key="1">
    <citation type="submission" date="2015-06" db="EMBL/GenBank/DDBJ databases">
        <title>Survival trade-offs in plant roots during colonization by closely related pathogenic and mutualistic fungi.</title>
        <authorList>
            <person name="Hacquard S."/>
            <person name="Kracher B."/>
            <person name="Hiruma K."/>
            <person name="Weinman A."/>
            <person name="Muench P."/>
            <person name="Garrido Oter R."/>
            <person name="Ver Loren van Themaat E."/>
            <person name="Dallerey J.-F."/>
            <person name="Damm U."/>
            <person name="Henrissat B."/>
            <person name="Lespinet O."/>
            <person name="Thon M."/>
            <person name="Kemen E."/>
            <person name="McHardy A.C."/>
            <person name="Schulze-Lefert P."/>
            <person name="O'Connell R.J."/>
        </authorList>
    </citation>
    <scope>NUCLEOTIDE SEQUENCE [LARGE SCALE GENOMIC DNA]</scope>
    <source>
        <strain evidence="2 3">0861</strain>
    </source>
</reference>
<evidence type="ECO:0000256" key="1">
    <source>
        <dbReference type="SAM" id="MobiDB-lite"/>
    </source>
</evidence>
<gene>
    <name evidence="2" type="ORF">CT0861_10603</name>
</gene>
<keyword evidence="3" id="KW-1185">Reference proteome</keyword>
<name>A0A166WRX1_9PEZI</name>
<feature type="region of interest" description="Disordered" evidence="1">
    <location>
        <begin position="1"/>
        <end position="25"/>
    </location>
</feature>
<dbReference type="Proteomes" id="UP000076552">
    <property type="component" value="Unassembled WGS sequence"/>
</dbReference>
<organism evidence="2 3">
    <name type="scientific">Colletotrichum tofieldiae</name>
    <dbReference type="NCBI Taxonomy" id="708197"/>
    <lineage>
        <taxon>Eukaryota</taxon>
        <taxon>Fungi</taxon>
        <taxon>Dikarya</taxon>
        <taxon>Ascomycota</taxon>
        <taxon>Pezizomycotina</taxon>
        <taxon>Sordariomycetes</taxon>
        <taxon>Hypocreomycetidae</taxon>
        <taxon>Glomerellales</taxon>
        <taxon>Glomerellaceae</taxon>
        <taxon>Colletotrichum</taxon>
        <taxon>Colletotrichum spaethianum species complex</taxon>
    </lineage>
</organism>
<comment type="caution">
    <text evidence="2">The sequence shown here is derived from an EMBL/GenBank/DDBJ whole genome shotgun (WGS) entry which is preliminary data.</text>
</comment>
<evidence type="ECO:0000313" key="3">
    <source>
        <dbReference type="Proteomes" id="UP000076552"/>
    </source>
</evidence>
<dbReference type="EMBL" id="LFIV01000019">
    <property type="protein sequence ID" value="KZL75931.1"/>
    <property type="molecule type" value="Genomic_DNA"/>
</dbReference>
<proteinExistence type="predicted"/>
<dbReference type="AlphaFoldDB" id="A0A166WRX1"/>